<dbReference type="Gene3D" id="3.40.710.10">
    <property type="entry name" value="DD-peptidase/beta-lactamase superfamily"/>
    <property type="match status" value="1"/>
</dbReference>
<accession>A0A1H6A7J3</accession>
<reference evidence="4" key="1">
    <citation type="submission" date="2016-10" db="EMBL/GenBank/DDBJ databases">
        <authorList>
            <person name="Varghese N."/>
            <person name="Submissions S."/>
        </authorList>
    </citation>
    <scope>NUCLEOTIDE SEQUENCE [LARGE SCALE GENOMIC DNA]</scope>
    <source>
        <strain evidence="4">CGMCC 1.7062</strain>
    </source>
</reference>
<sequence length="441" mass="49075">MKRSIIALAIVSVVAGAAYANSSDIEQALVDNPYATASELGIMEGLVVPRDKQVTKENALQTPPYNRWSYQHMRMFYPSSDISPADNPVILEQDPKDLSHIKVKNANGELRSFEQYLTETWTDSLVVIKGNKIVSEHYLNGMSPDTPHQMMSVTKSFGGLLAMMAIDEGKVNESDPVIMHVPELEIASGFNKATVEQVLNMTNSMDFTEHYADPTSGIRTYGAVLGWTKKVEGIDYPENLYSYLQTLEIDKDYKHGEVFHYQTPKTDVVNWITSRANGQTFQESMEEKLWSKLGTEGETYVLLDNNANLVAGGGLNATPMNLAKFAMMMLNNGEFNGQQVVSKRVIDQIAKGGDREAFAKGPDASENMPGGEWSYRSQWWVKHTPGSEAFMAIGIHGQWIYIDREREVAIVKQSSATESVTPEQEAYDLNGLYAIVEALSK</sequence>
<dbReference type="PANTHER" id="PTHR43283:SF7">
    <property type="entry name" value="BETA-LACTAMASE-RELATED DOMAIN-CONTAINING PROTEIN"/>
    <property type="match status" value="1"/>
</dbReference>
<feature type="signal peptide" evidence="1">
    <location>
        <begin position="1"/>
        <end position="20"/>
    </location>
</feature>
<dbReference type="Pfam" id="PF00144">
    <property type="entry name" value="Beta-lactamase"/>
    <property type="match status" value="1"/>
</dbReference>
<name>A0A1H6A7J3_9VIBR</name>
<dbReference type="AlphaFoldDB" id="A0A1H6A7J3"/>
<dbReference type="Proteomes" id="UP000236721">
    <property type="component" value="Unassembled WGS sequence"/>
</dbReference>
<keyword evidence="4" id="KW-1185">Reference proteome</keyword>
<dbReference type="InterPro" id="IPR050789">
    <property type="entry name" value="Diverse_Enzym_Activities"/>
</dbReference>
<gene>
    <name evidence="3" type="ORF">SAMN04488244_11482</name>
</gene>
<dbReference type="PANTHER" id="PTHR43283">
    <property type="entry name" value="BETA-LACTAMASE-RELATED"/>
    <property type="match status" value="1"/>
</dbReference>
<feature type="domain" description="Beta-lactamase-related" evidence="2">
    <location>
        <begin position="123"/>
        <end position="430"/>
    </location>
</feature>
<dbReference type="InterPro" id="IPR012338">
    <property type="entry name" value="Beta-lactam/transpept-like"/>
</dbReference>
<evidence type="ECO:0000313" key="3">
    <source>
        <dbReference type="EMBL" id="SEG44709.1"/>
    </source>
</evidence>
<dbReference type="EMBL" id="FNVG01000014">
    <property type="protein sequence ID" value="SEG44709.1"/>
    <property type="molecule type" value="Genomic_DNA"/>
</dbReference>
<proteinExistence type="predicted"/>
<dbReference type="RefSeq" id="WP_103881101.1">
    <property type="nucleotide sequence ID" value="NZ_FNVG01000014.1"/>
</dbReference>
<keyword evidence="1" id="KW-0732">Signal</keyword>
<dbReference type="OrthoDB" id="9814204at2"/>
<protein>
    <recommendedName>
        <fullName evidence="2">Beta-lactamase-related domain-containing protein</fullName>
    </recommendedName>
</protein>
<dbReference type="InterPro" id="IPR001466">
    <property type="entry name" value="Beta-lactam-related"/>
</dbReference>
<evidence type="ECO:0000259" key="2">
    <source>
        <dbReference type="Pfam" id="PF00144"/>
    </source>
</evidence>
<dbReference type="SUPFAM" id="SSF56601">
    <property type="entry name" value="beta-lactamase/transpeptidase-like"/>
    <property type="match status" value="1"/>
</dbReference>
<feature type="chain" id="PRO_5009292349" description="Beta-lactamase-related domain-containing protein" evidence="1">
    <location>
        <begin position="21"/>
        <end position="441"/>
    </location>
</feature>
<evidence type="ECO:0000313" key="4">
    <source>
        <dbReference type="Proteomes" id="UP000236721"/>
    </source>
</evidence>
<organism evidence="3 4">
    <name type="scientific">Vibrio hangzhouensis</name>
    <dbReference type="NCBI Taxonomy" id="462991"/>
    <lineage>
        <taxon>Bacteria</taxon>
        <taxon>Pseudomonadati</taxon>
        <taxon>Pseudomonadota</taxon>
        <taxon>Gammaproteobacteria</taxon>
        <taxon>Vibrionales</taxon>
        <taxon>Vibrionaceae</taxon>
        <taxon>Vibrio</taxon>
    </lineage>
</organism>
<evidence type="ECO:0000256" key="1">
    <source>
        <dbReference type="SAM" id="SignalP"/>
    </source>
</evidence>